<gene>
    <name evidence="2" type="ORF">OCV47_07975</name>
</gene>
<dbReference type="InterPro" id="IPR051448">
    <property type="entry name" value="CdaR-like_regulators"/>
</dbReference>
<comment type="caution">
    <text evidence="2">The sequence shown here is derived from an EMBL/GenBank/DDBJ whole genome shotgun (WGS) entry which is preliminary data.</text>
</comment>
<dbReference type="InterPro" id="IPR042070">
    <property type="entry name" value="PucR_C-HTH_sf"/>
</dbReference>
<accession>A0ABT2SLW6</accession>
<evidence type="ECO:0000313" key="2">
    <source>
        <dbReference type="EMBL" id="MCU6725285.1"/>
    </source>
</evidence>
<dbReference type="PANTHER" id="PTHR33744">
    <property type="entry name" value="CARBOHYDRATE DIACID REGULATOR"/>
    <property type="match status" value="1"/>
</dbReference>
<proteinExistence type="predicted"/>
<protein>
    <submittedName>
        <fullName evidence="2">Helix-turn-helix domain-containing protein</fullName>
    </submittedName>
</protein>
<organism evidence="2 3">
    <name type="scientific">Muricoprocola aceti</name>
    <dbReference type="NCBI Taxonomy" id="2981772"/>
    <lineage>
        <taxon>Bacteria</taxon>
        <taxon>Bacillati</taxon>
        <taxon>Bacillota</taxon>
        <taxon>Clostridia</taxon>
        <taxon>Lachnospirales</taxon>
        <taxon>Lachnospiraceae</taxon>
        <taxon>Muricoprocola</taxon>
    </lineage>
</organism>
<evidence type="ECO:0000259" key="1">
    <source>
        <dbReference type="Pfam" id="PF13556"/>
    </source>
</evidence>
<evidence type="ECO:0000313" key="3">
    <source>
        <dbReference type="Proteomes" id="UP001652338"/>
    </source>
</evidence>
<dbReference type="EMBL" id="JAOQKE010000007">
    <property type="protein sequence ID" value="MCU6725285.1"/>
    <property type="molecule type" value="Genomic_DNA"/>
</dbReference>
<dbReference type="RefSeq" id="WP_262654615.1">
    <property type="nucleotide sequence ID" value="NZ_JAOQKE010000007.1"/>
</dbReference>
<dbReference type="Gene3D" id="1.10.10.2840">
    <property type="entry name" value="PucR C-terminal helix-turn-helix domain"/>
    <property type="match status" value="1"/>
</dbReference>
<dbReference type="InterPro" id="IPR025736">
    <property type="entry name" value="PucR_C-HTH_dom"/>
</dbReference>
<sequence length="488" mass="57219">MHIIEHWIQRYHPVSTIVSNDLTIAGIRLFSYEKTPDRNYLYIGRTSDFVKRSQVQEVLLVHREDVISLRTQELEDVFDTIMDAFVFYQQWEQNMLSAFRADNPEQTIIDACADIFGPMFFTDNSLQITAFSRQYPKGSVNKNWDDFWDLGALSVDSLVHMQNGTYLEKLPQKWNCEIFYEKYADHYPYSMMISQENVEHELTGQLVIISQTSFEIYQKHLAFILKQALCLIAGHEKKTMQGSIIQNLFRDFLMGKRLDSTGFETFIRIKGWKPDQFCIVALLKKQPVFWKTSGYHLQALCAYFPELIFCESPDSAKDEIVCCIPVSETSTDFSDNRNQTVFPPSFLDIVSKLNFRCFCSYSFSGITHIYIQYLQARSASDRNVENYYFCALSDLVSLHKSNEVRCHAIHPALAKIQLYDQIHHTDFYHILYIYLECERDRVLTAQKLFVHKNTLVYRLKKITTLFCLDLDSVYEREYLMVSYLCAKQ</sequence>
<reference evidence="2 3" key="1">
    <citation type="journal article" date="2021" name="ISME Commun">
        <title>Automated analysis of genomic sequences facilitates high-throughput and comprehensive description of bacteria.</title>
        <authorList>
            <person name="Hitch T.C.A."/>
        </authorList>
    </citation>
    <scope>NUCLEOTIDE SEQUENCE [LARGE SCALE GENOMIC DNA]</scope>
    <source>
        <strain evidence="2 3">Sanger_29</strain>
    </source>
</reference>
<dbReference type="Pfam" id="PF13556">
    <property type="entry name" value="HTH_30"/>
    <property type="match status" value="1"/>
</dbReference>
<keyword evidence="3" id="KW-1185">Reference proteome</keyword>
<name>A0ABT2SLW6_9FIRM</name>
<dbReference type="PANTHER" id="PTHR33744:SF1">
    <property type="entry name" value="DNA-BINDING TRANSCRIPTIONAL ACTIVATOR ADER"/>
    <property type="match status" value="1"/>
</dbReference>
<feature type="domain" description="PucR C-terminal helix-turn-helix" evidence="1">
    <location>
        <begin position="429"/>
        <end position="482"/>
    </location>
</feature>
<dbReference type="Proteomes" id="UP001652338">
    <property type="component" value="Unassembled WGS sequence"/>
</dbReference>